<dbReference type="Pfam" id="PF10722">
    <property type="entry name" value="YbjN"/>
    <property type="match status" value="1"/>
</dbReference>
<name>A0A0G3H0S6_9CORY</name>
<protein>
    <submittedName>
        <fullName evidence="1">Putative bacterial sensory transduction regulator</fullName>
    </submittedName>
</protein>
<dbReference type="AlphaFoldDB" id="A0A0G3H0S6"/>
<dbReference type="Proteomes" id="UP000035199">
    <property type="component" value="Chromosome"/>
</dbReference>
<accession>A0A0G3H0S6</accession>
<gene>
    <name evidence="1" type="ORF">CMUST_13610</name>
</gene>
<dbReference type="PATRIC" id="fig|571915.4.peg.2920"/>
<sequence>MSELTEPFTIDRVADYLRAQDYNFTTDQDGDIFTGFDENNFVLVATGKMREIYVVRATWKVTAPIDARGKLVEICNDWNREKLWPKAYVTVDDEGMVRVHAETNTDLEHGVGDRQLAQFTDCGIATALQLFNRLDEEFPDTRFS</sequence>
<keyword evidence="2" id="KW-1185">Reference proteome</keyword>
<dbReference type="EMBL" id="CP011542">
    <property type="protein sequence ID" value="AKK07016.1"/>
    <property type="molecule type" value="Genomic_DNA"/>
</dbReference>
<dbReference type="STRING" id="571915.CMUST_13610"/>
<proteinExistence type="predicted"/>
<dbReference type="RefSeq" id="WP_047262929.1">
    <property type="nucleotide sequence ID" value="NZ_CP011542.1"/>
</dbReference>
<reference evidence="1 2" key="1">
    <citation type="journal article" date="2015" name="Genome Announc.">
        <title>Complete Genome Sequence of the Type Strain Corynebacterium mustelae DSM 45274, Isolated from Various Tissues of a Male Ferret with Lethal Sepsis.</title>
        <authorList>
            <person name="Ruckert C."/>
            <person name="Eimer J."/>
            <person name="Winkler A."/>
            <person name="Tauch A."/>
        </authorList>
    </citation>
    <scope>NUCLEOTIDE SEQUENCE [LARGE SCALE GENOMIC DNA]</scope>
    <source>
        <strain evidence="1 2">DSM 45274</strain>
    </source>
</reference>
<organism evidence="1 2">
    <name type="scientific">Corynebacterium mustelae</name>
    <dbReference type="NCBI Taxonomy" id="571915"/>
    <lineage>
        <taxon>Bacteria</taxon>
        <taxon>Bacillati</taxon>
        <taxon>Actinomycetota</taxon>
        <taxon>Actinomycetes</taxon>
        <taxon>Mycobacteriales</taxon>
        <taxon>Corynebacteriaceae</taxon>
        <taxon>Corynebacterium</taxon>
    </lineage>
</organism>
<dbReference type="OrthoDB" id="3256964at2"/>
<dbReference type="KEGG" id="cmv:CMUST_13610"/>
<reference evidence="2" key="2">
    <citation type="submission" date="2015-05" db="EMBL/GenBank/DDBJ databases">
        <title>Complete genome sequence of Corynebacterium mustelae DSM 45274, isolated from various tissues of a male ferret with lethal sepsis.</title>
        <authorList>
            <person name="Ruckert C."/>
            <person name="Albersmeier A."/>
            <person name="Winkler A."/>
            <person name="Tauch A."/>
        </authorList>
    </citation>
    <scope>NUCLEOTIDE SEQUENCE [LARGE SCALE GENOMIC DNA]</scope>
    <source>
        <strain evidence="2">DSM 45274</strain>
    </source>
</reference>
<dbReference type="InterPro" id="IPR019660">
    <property type="entry name" value="Put_sensory_transdc_reg_YbjN"/>
</dbReference>
<evidence type="ECO:0000313" key="2">
    <source>
        <dbReference type="Proteomes" id="UP000035199"/>
    </source>
</evidence>
<evidence type="ECO:0000313" key="1">
    <source>
        <dbReference type="EMBL" id="AKK07016.1"/>
    </source>
</evidence>